<organism evidence="1 2">
    <name type="scientific">Channa striata</name>
    <name type="common">Snakehead murrel</name>
    <name type="synonym">Ophicephalus striatus</name>
    <dbReference type="NCBI Taxonomy" id="64152"/>
    <lineage>
        <taxon>Eukaryota</taxon>
        <taxon>Metazoa</taxon>
        <taxon>Chordata</taxon>
        <taxon>Craniata</taxon>
        <taxon>Vertebrata</taxon>
        <taxon>Euteleostomi</taxon>
        <taxon>Actinopterygii</taxon>
        <taxon>Neopterygii</taxon>
        <taxon>Teleostei</taxon>
        <taxon>Neoteleostei</taxon>
        <taxon>Acanthomorphata</taxon>
        <taxon>Anabantaria</taxon>
        <taxon>Anabantiformes</taxon>
        <taxon>Channoidei</taxon>
        <taxon>Channidae</taxon>
        <taxon>Channa</taxon>
    </lineage>
</organism>
<dbReference type="Proteomes" id="UP001187415">
    <property type="component" value="Unassembled WGS sequence"/>
</dbReference>
<keyword evidence="2" id="KW-1185">Reference proteome</keyword>
<name>A0AA88NJ37_CHASR</name>
<reference evidence="1" key="1">
    <citation type="submission" date="2023-07" db="EMBL/GenBank/DDBJ databases">
        <title>Chromosome-level Genome Assembly of Striped Snakehead (Channa striata).</title>
        <authorList>
            <person name="Liu H."/>
        </authorList>
    </citation>
    <scope>NUCLEOTIDE SEQUENCE</scope>
    <source>
        <strain evidence="1">Gz</strain>
        <tissue evidence="1">Muscle</tissue>
    </source>
</reference>
<evidence type="ECO:0000313" key="1">
    <source>
        <dbReference type="EMBL" id="KAK2856651.1"/>
    </source>
</evidence>
<gene>
    <name evidence="1" type="ORF">Q5P01_005386</name>
</gene>
<dbReference type="EMBL" id="JAUPFM010000003">
    <property type="protein sequence ID" value="KAK2856651.1"/>
    <property type="molecule type" value="Genomic_DNA"/>
</dbReference>
<dbReference type="AlphaFoldDB" id="A0AA88NJ37"/>
<evidence type="ECO:0000313" key="2">
    <source>
        <dbReference type="Proteomes" id="UP001187415"/>
    </source>
</evidence>
<comment type="caution">
    <text evidence="1">The sequence shown here is derived from an EMBL/GenBank/DDBJ whole genome shotgun (WGS) entry which is preliminary data.</text>
</comment>
<sequence>MFVGRTNIMCHGCRRRWICTAEVSVEALIAMELRHHETPDRNPITATVCVWPLCRHKSNADPSQPSAASLLQLCDILALNSSSF</sequence>
<protein>
    <submittedName>
        <fullName evidence="1">Uncharacterized protein</fullName>
    </submittedName>
</protein>
<accession>A0AA88NJ37</accession>
<proteinExistence type="predicted"/>